<feature type="domain" description="CusB-like beta-barrel" evidence="4">
    <location>
        <begin position="213"/>
        <end position="282"/>
    </location>
</feature>
<dbReference type="EMBL" id="LYBM01000022">
    <property type="protein sequence ID" value="ODA32442.1"/>
    <property type="molecule type" value="Genomic_DNA"/>
</dbReference>
<protein>
    <submittedName>
        <fullName evidence="5">Efflux transporter periplasmic adaptor subunit</fullName>
    </submittedName>
</protein>
<dbReference type="InterPro" id="IPR058792">
    <property type="entry name" value="Beta-barrel_RND_2"/>
</dbReference>
<dbReference type="SUPFAM" id="SSF111369">
    <property type="entry name" value="HlyD-like secretion proteins"/>
    <property type="match status" value="1"/>
</dbReference>
<dbReference type="Pfam" id="PF25917">
    <property type="entry name" value="BSH_RND"/>
    <property type="match status" value="1"/>
</dbReference>
<dbReference type="Gene3D" id="2.40.50.100">
    <property type="match status" value="1"/>
</dbReference>
<evidence type="ECO:0000259" key="4">
    <source>
        <dbReference type="Pfam" id="PF25954"/>
    </source>
</evidence>
<dbReference type="GO" id="GO:1990281">
    <property type="term" value="C:efflux pump complex"/>
    <property type="evidence" value="ECO:0007669"/>
    <property type="project" value="TreeGrafter"/>
</dbReference>
<dbReference type="PANTHER" id="PTHR30469">
    <property type="entry name" value="MULTIDRUG RESISTANCE PROTEIN MDTA"/>
    <property type="match status" value="1"/>
</dbReference>
<dbReference type="PANTHER" id="PTHR30469:SF29">
    <property type="entry name" value="BLR2860 PROTEIN"/>
    <property type="match status" value="1"/>
</dbReference>
<evidence type="ECO:0000256" key="1">
    <source>
        <dbReference type="ARBA" id="ARBA00009477"/>
    </source>
</evidence>
<keyword evidence="6" id="KW-1185">Reference proteome</keyword>
<dbReference type="InterPro" id="IPR058625">
    <property type="entry name" value="MdtA-like_BSH"/>
</dbReference>
<dbReference type="RefSeq" id="WP_068902810.1">
    <property type="nucleotide sequence ID" value="NZ_JBHUIF010000031.1"/>
</dbReference>
<evidence type="ECO:0000313" key="6">
    <source>
        <dbReference type="Proteomes" id="UP000094936"/>
    </source>
</evidence>
<proteinExistence type="inferred from homology"/>
<dbReference type="Gene3D" id="1.10.287.470">
    <property type="entry name" value="Helix hairpin bin"/>
    <property type="match status" value="1"/>
</dbReference>
<gene>
    <name evidence="5" type="ORF">A8L45_12655</name>
</gene>
<evidence type="ECO:0000256" key="2">
    <source>
        <dbReference type="SAM" id="Coils"/>
    </source>
</evidence>
<sequence>MPKEGPSFFTHIFSRRPWIISVATLALLVAWVANGQQSPTSPDAQKQSDVPLARVSYDTFISKPIVRSISLYGKTMPNRQLSLRTEVSAKVIAVNVKKGMRVSKGDLIVTLDKTDRPIQLQRAQSLLNVRQKEFNAAKSLKKKGLQGEVSFSRAQANLTDAKATVENLRLALARTEIRAPFDGVVDKIDVELGDYARSGDPVASLVDLDPLLIKANVSERHIEQVKTGTQTKVRLLNDEIRDATLRYQSSVSSAQTNTFDVEFELSNPDFALPAGMSTEVELPLEESMAVKVTPAMLALDGKGNLGVKTLVGDRVKFVPINLVKSESDGVWLAGLGQKVDLITKGQGFVRDGDQVIAVHSPIQP</sequence>
<evidence type="ECO:0000313" key="5">
    <source>
        <dbReference type="EMBL" id="ODA32442.1"/>
    </source>
</evidence>
<reference evidence="5 6" key="1">
    <citation type="submission" date="2016-05" db="EMBL/GenBank/DDBJ databases">
        <title>Genomic Taxonomy of the Vibrionaceae.</title>
        <authorList>
            <person name="Gomez-Gil B."/>
            <person name="Enciso-Ibarra J."/>
        </authorList>
    </citation>
    <scope>NUCLEOTIDE SEQUENCE [LARGE SCALE GENOMIC DNA]</scope>
    <source>
        <strain evidence="5 6">CAIM 1920</strain>
    </source>
</reference>
<organism evidence="5 6">
    <name type="scientific">Veronia pacifica</name>
    <dbReference type="NCBI Taxonomy" id="1080227"/>
    <lineage>
        <taxon>Bacteria</taxon>
        <taxon>Pseudomonadati</taxon>
        <taxon>Pseudomonadota</taxon>
        <taxon>Gammaproteobacteria</taxon>
        <taxon>Vibrionales</taxon>
        <taxon>Vibrionaceae</taxon>
        <taxon>Veronia</taxon>
    </lineage>
</organism>
<dbReference type="Pfam" id="PF25954">
    <property type="entry name" value="Beta-barrel_RND_2"/>
    <property type="match status" value="1"/>
</dbReference>
<dbReference type="GO" id="GO:0015562">
    <property type="term" value="F:efflux transmembrane transporter activity"/>
    <property type="evidence" value="ECO:0007669"/>
    <property type="project" value="TreeGrafter"/>
</dbReference>
<dbReference type="InterPro" id="IPR006143">
    <property type="entry name" value="RND_pump_MFP"/>
</dbReference>
<dbReference type="OrthoDB" id="9806939at2"/>
<dbReference type="Gene3D" id="2.40.30.170">
    <property type="match status" value="1"/>
</dbReference>
<feature type="domain" description="Multidrug resistance protein MdtA-like barrel-sandwich hybrid" evidence="3">
    <location>
        <begin position="80"/>
        <end position="206"/>
    </location>
</feature>
<dbReference type="Proteomes" id="UP000094936">
    <property type="component" value="Unassembled WGS sequence"/>
</dbReference>
<comment type="similarity">
    <text evidence="1">Belongs to the membrane fusion protein (MFP) (TC 8.A.1) family.</text>
</comment>
<comment type="caution">
    <text evidence="5">The sequence shown here is derived from an EMBL/GenBank/DDBJ whole genome shotgun (WGS) entry which is preliminary data.</text>
</comment>
<evidence type="ECO:0000259" key="3">
    <source>
        <dbReference type="Pfam" id="PF25917"/>
    </source>
</evidence>
<accession>A0A1C3EGR0</accession>
<name>A0A1C3EGR0_9GAMM</name>
<feature type="coiled-coil region" evidence="2">
    <location>
        <begin position="151"/>
        <end position="178"/>
    </location>
</feature>
<dbReference type="AlphaFoldDB" id="A0A1C3EGR0"/>
<dbReference type="NCBIfam" id="TIGR01730">
    <property type="entry name" value="RND_mfp"/>
    <property type="match status" value="1"/>
</dbReference>
<keyword evidence="2" id="KW-0175">Coiled coil</keyword>
<dbReference type="STRING" id="1080227.A8L45_12655"/>